<accession>A0A8S5PAS6</accession>
<name>A0A8S5PAS6_9CAUD</name>
<proteinExistence type="predicted"/>
<protein>
    <submittedName>
        <fullName evidence="1">Uncharacterized protein</fullName>
    </submittedName>
</protein>
<sequence>MAVSKIAEATSTNARLIAKAQIGSSTVKFKAIDKRDESEIELELTVRDFKDFIAQLMAMKPFIRENVIEAE</sequence>
<reference evidence="1" key="1">
    <citation type="journal article" date="2021" name="Proc. Natl. Acad. Sci. U.S.A.">
        <title>A Catalog of Tens of Thousands of Viruses from Human Metagenomes Reveals Hidden Associations with Chronic Diseases.</title>
        <authorList>
            <person name="Tisza M.J."/>
            <person name="Buck C.B."/>
        </authorList>
    </citation>
    <scope>NUCLEOTIDE SEQUENCE</scope>
    <source>
        <strain evidence="1">CtmpG14</strain>
    </source>
</reference>
<organism evidence="1">
    <name type="scientific">Siphoviridae sp. ctmpG14</name>
    <dbReference type="NCBI Taxonomy" id="2825654"/>
    <lineage>
        <taxon>Viruses</taxon>
        <taxon>Duplodnaviria</taxon>
        <taxon>Heunggongvirae</taxon>
        <taxon>Uroviricota</taxon>
        <taxon>Caudoviricetes</taxon>
    </lineage>
</organism>
<dbReference type="EMBL" id="BK015384">
    <property type="protein sequence ID" value="DAE04174.1"/>
    <property type="molecule type" value="Genomic_DNA"/>
</dbReference>
<evidence type="ECO:0000313" key="1">
    <source>
        <dbReference type="EMBL" id="DAE04174.1"/>
    </source>
</evidence>